<keyword evidence="4" id="KW-1185">Reference proteome</keyword>
<keyword evidence="1" id="KW-0732">Signal</keyword>
<comment type="caution">
    <text evidence="3">The sequence shown here is derived from an EMBL/GenBank/DDBJ whole genome shotgun (WGS) entry which is preliminary data.</text>
</comment>
<dbReference type="InterPro" id="IPR001763">
    <property type="entry name" value="Rhodanese-like_dom"/>
</dbReference>
<dbReference type="SMART" id="SM00450">
    <property type="entry name" value="RHOD"/>
    <property type="match status" value="1"/>
</dbReference>
<feature type="domain" description="Rhodanese" evidence="2">
    <location>
        <begin position="56"/>
        <end position="154"/>
    </location>
</feature>
<dbReference type="CDD" id="cd00158">
    <property type="entry name" value="RHOD"/>
    <property type="match status" value="1"/>
</dbReference>
<dbReference type="SUPFAM" id="SSF52821">
    <property type="entry name" value="Rhodanese/Cell cycle control phosphatase"/>
    <property type="match status" value="1"/>
</dbReference>
<dbReference type="STRING" id="1238182.C882_3029"/>
<feature type="chain" id="PRO_5003929771" evidence="1">
    <location>
        <begin position="27"/>
        <end position="157"/>
    </location>
</feature>
<gene>
    <name evidence="3" type="ORF">C882_3029</name>
</gene>
<protein>
    <submittedName>
        <fullName evidence="3">Rhodanese-like domain protein</fullName>
    </submittedName>
</protein>
<evidence type="ECO:0000259" key="2">
    <source>
        <dbReference type="PROSITE" id="PS50206"/>
    </source>
</evidence>
<accession>K9H115</accession>
<dbReference type="GO" id="GO:0004792">
    <property type="term" value="F:thiosulfate-cyanide sulfurtransferase activity"/>
    <property type="evidence" value="ECO:0007669"/>
    <property type="project" value="TreeGrafter"/>
</dbReference>
<dbReference type="eggNOG" id="COG0607">
    <property type="taxonomic scope" value="Bacteria"/>
</dbReference>
<dbReference type="Gene3D" id="3.40.250.10">
    <property type="entry name" value="Rhodanese-like domain"/>
    <property type="match status" value="1"/>
</dbReference>
<evidence type="ECO:0000256" key="1">
    <source>
        <dbReference type="SAM" id="SignalP"/>
    </source>
</evidence>
<dbReference type="PANTHER" id="PTHR44086">
    <property type="entry name" value="THIOSULFATE SULFURTRANSFERASE RDL2, MITOCHONDRIAL-RELATED"/>
    <property type="match status" value="1"/>
</dbReference>
<organism evidence="3 4">
    <name type="scientific">Caenispirillum salinarum AK4</name>
    <dbReference type="NCBI Taxonomy" id="1238182"/>
    <lineage>
        <taxon>Bacteria</taxon>
        <taxon>Pseudomonadati</taxon>
        <taxon>Pseudomonadota</taxon>
        <taxon>Alphaproteobacteria</taxon>
        <taxon>Rhodospirillales</taxon>
        <taxon>Novispirillaceae</taxon>
        <taxon>Caenispirillum</taxon>
    </lineage>
</organism>
<evidence type="ECO:0000313" key="3">
    <source>
        <dbReference type="EMBL" id="EKV31965.1"/>
    </source>
</evidence>
<dbReference type="PROSITE" id="PS50206">
    <property type="entry name" value="RHODANESE_3"/>
    <property type="match status" value="1"/>
</dbReference>
<dbReference type="PANTHER" id="PTHR44086:SF10">
    <property type="entry name" value="THIOSULFATE SULFURTRANSFERASE_RHODANESE-LIKE DOMAIN-CONTAINING PROTEIN 3"/>
    <property type="match status" value="1"/>
</dbReference>
<dbReference type="InterPro" id="IPR036873">
    <property type="entry name" value="Rhodanese-like_dom_sf"/>
</dbReference>
<evidence type="ECO:0000313" key="4">
    <source>
        <dbReference type="Proteomes" id="UP000009881"/>
    </source>
</evidence>
<dbReference type="Pfam" id="PF00581">
    <property type="entry name" value="Rhodanese"/>
    <property type="match status" value="1"/>
</dbReference>
<name>K9H115_9PROT</name>
<reference evidence="3 4" key="1">
    <citation type="journal article" date="2013" name="Genome Announc.">
        <title>Draft Genome Sequence of an Alphaproteobacterium, Caenispirillum salinarum AK4(T), Isolated from a Solar Saltern.</title>
        <authorList>
            <person name="Khatri I."/>
            <person name="Singh A."/>
            <person name="Korpole S."/>
            <person name="Pinnaka A.K."/>
            <person name="Subramanian S."/>
        </authorList>
    </citation>
    <scope>NUCLEOTIDE SEQUENCE [LARGE SCALE GENOMIC DNA]</scope>
    <source>
        <strain evidence="3 4">AK4</strain>
    </source>
</reference>
<dbReference type="RefSeq" id="WP_009539226.1">
    <property type="nucleotide sequence ID" value="NZ_ANHY01000004.1"/>
</dbReference>
<feature type="signal peptide" evidence="1">
    <location>
        <begin position="1"/>
        <end position="26"/>
    </location>
</feature>
<dbReference type="EMBL" id="ANHY01000004">
    <property type="protein sequence ID" value="EKV31965.1"/>
    <property type="molecule type" value="Genomic_DNA"/>
</dbReference>
<dbReference type="AlphaFoldDB" id="K9H115"/>
<dbReference type="Proteomes" id="UP000009881">
    <property type="component" value="Unassembled WGS sequence"/>
</dbReference>
<proteinExistence type="predicted"/>
<sequence>MMVLRRAAAVLLLLAASLLGSAPVWEARAAGAPEAGATPPAHAWTDVGPEAFAKLAADGVTVIDVRTPEEWRETGIIPGAKTVMAFDEDGPVRGFPEAMLAAAPPDAPVAIYCRSGNRSAAVASFAAKRMGYPQVYNLEPGIKGWVREGRPMREWVE</sequence>